<reference evidence="3" key="1">
    <citation type="journal article" date="2023" name="Commun. Biol.">
        <title>Genome analysis of Parmales, the sister group of diatoms, reveals the evolutionary specialization of diatoms from phago-mixotrophs to photoautotrophs.</title>
        <authorList>
            <person name="Ban H."/>
            <person name="Sato S."/>
            <person name="Yoshikawa S."/>
            <person name="Yamada K."/>
            <person name="Nakamura Y."/>
            <person name="Ichinomiya M."/>
            <person name="Sato N."/>
            <person name="Blanc-Mathieu R."/>
            <person name="Endo H."/>
            <person name="Kuwata A."/>
            <person name="Ogata H."/>
        </authorList>
    </citation>
    <scope>NUCLEOTIDE SEQUENCE [LARGE SCALE GENOMIC DNA]</scope>
    <source>
        <strain evidence="3">NIES 3701</strain>
    </source>
</reference>
<protein>
    <submittedName>
        <fullName evidence="2">Uncharacterized protein</fullName>
    </submittedName>
</protein>
<evidence type="ECO:0000256" key="1">
    <source>
        <dbReference type="SAM" id="MobiDB-lite"/>
    </source>
</evidence>
<evidence type="ECO:0000313" key="3">
    <source>
        <dbReference type="Proteomes" id="UP001165085"/>
    </source>
</evidence>
<keyword evidence="3" id="KW-1185">Reference proteome</keyword>
<proteinExistence type="predicted"/>
<gene>
    <name evidence="2" type="ORF">TrST_g13634</name>
</gene>
<dbReference type="OrthoDB" id="69177at2759"/>
<comment type="caution">
    <text evidence="2">The sequence shown here is derived from an EMBL/GenBank/DDBJ whole genome shotgun (WGS) entry which is preliminary data.</text>
</comment>
<evidence type="ECO:0000313" key="2">
    <source>
        <dbReference type="EMBL" id="GMH98740.1"/>
    </source>
</evidence>
<dbReference type="EMBL" id="BRXY01000533">
    <property type="protein sequence ID" value="GMH98740.1"/>
    <property type="molecule type" value="Genomic_DNA"/>
</dbReference>
<feature type="compositionally biased region" description="Polar residues" evidence="1">
    <location>
        <begin position="1"/>
        <end position="15"/>
    </location>
</feature>
<accession>A0A9W7C651</accession>
<feature type="region of interest" description="Disordered" evidence="1">
    <location>
        <begin position="1"/>
        <end position="24"/>
    </location>
</feature>
<sequence>MAEISLSISEENLPTNPDGEDPTPELLNQKTTTVQLSSINSHLSNLPDLPKSHPDLYADLLLDGEITDSPLLPRTFLITPSALSPSSRLTYFEYLSLQILHHHTSSLPPSTPLSAEYWFQIRPSSPSTSRQPQTPTKLSKNGITFHYDKDESLHNSTGVHIFPHISTVTYLTGQGGPTMVVGNVLKGLGGLGGEGGGGGGKDLEVIFPETFKHMSFDGRKLHGGDPRLGTWNVSDDEIERGYGLRGKERFKDWFKNNVRVTFLVNVWVYHRPNEVERMDEFYRGKMTPVEKVLGGELGDFRWEDHFPSFFGKERKEEKEEGIENGVIAETVVKEDEADLITFEYELGKTGGMDERYEGAFPIGRIRENAKEGKDSKVVWEDGDMSKIVVEKSAKRRKTEEEK</sequence>
<name>A0A9W7C651_9STRA</name>
<dbReference type="Proteomes" id="UP001165085">
    <property type="component" value="Unassembled WGS sequence"/>
</dbReference>
<organism evidence="2 3">
    <name type="scientific">Triparma strigata</name>
    <dbReference type="NCBI Taxonomy" id="1606541"/>
    <lineage>
        <taxon>Eukaryota</taxon>
        <taxon>Sar</taxon>
        <taxon>Stramenopiles</taxon>
        <taxon>Ochrophyta</taxon>
        <taxon>Bolidophyceae</taxon>
        <taxon>Parmales</taxon>
        <taxon>Triparmaceae</taxon>
        <taxon>Triparma</taxon>
    </lineage>
</organism>
<dbReference type="AlphaFoldDB" id="A0A9W7C651"/>